<evidence type="ECO:0000313" key="1">
    <source>
        <dbReference type="EMBL" id="PXA03069.1"/>
    </source>
</evidence>
<comment type="caution">
    <text evidence="1">The sequence shown here is derived from an EMBL/GenBank/DDBJ whole genome shotgun (WGS) entry which is preliminary data.</text>
</comment>
<name>A0A317ZH08_9BACT</name>
<dbReference type="EMBL" id="QHJQ01000013">
    <property type="protein sequence ID" value="PXA03069.1"/>
    <property type="molecule type" value="Genomic_DNA"/>
</dbReference>
<dbReference type="AlphaFoldDB" id="A0A317ZH08"/>
<protein>
    <submittedName>
        <fullName evidence="1">Uncharacterized protein</fullName>
    </submittedName>
</protein>
<dbReference type="InParanoid" id="A0A317ZH08"/>
<organism evidence="1 2">
    <name type="scientific">Coraliomargarita sinensis</name>
    <dbReference type="NCBI Taxonomy" id="2174842"/>
    <lineage>
        <taxon>Bacteria</taxon>
        <taxon>Pseudomonadati</taxon>
        <taxon>Verrucomicrobiota</taxon>
        <taxon>Opitutia</taxon>
        <taxon>Puniceicoccales</taxon>
        <taxon>Coraliomargaritaceae</taxon>
        <taxon>Coraliomargarita</taxon>
    </lineage>
</organism>
<dbReference type="Proteomes" id="UP000247099">
    <property type="component" value="Unassembled WGS sequence"/>
</dbReference>
<accession>A0A317ZH08</accession>
<evidence type="ECO:0000313" key="2">
    <source>
        <dbReference type="Proteomes" id="UP000247099"/>
    </source>
</evidence>
<proteinExistence type="predicted"/>
<gene>
    <name evidence="1" type="ORF">DDZ13_14225</name>
</gene>
<sequence>MGARLLEWCSSTRSGVWQWHEGISEKESEKIRRLLAEYASQELEQWYQFGEKQLQNEKEIEKLDQWLDSNEGLFHDRIWSVVNPDLLYLKEGEG</sequence>
<reference evidence="1 2" key="1">
    <citation type="submission" date="2018-05" db="EMBL/GenBank/DDBJ databases">
        <title>Coraliomargarita sinensis sp. nov., isolated from a marine solar saltern.</title>
        <authorList>
            <person name="Zhou L.Y."/>
        </authorList>
    </citation>
    <scope>NUCLEOTIDE SEQUENCE [LARGE SCALE GENOMIC DNA]</scope>
    <source>
        <strain evidence="1 2">WN38</strain>
    </source>
</reference>
<keyword evidence="2" id="KW-1185">Reference proteome</keyword>